<evidence type="ECO:0000256" key="11">
    <source>
        <dbReference type="ARBA" id="ARBA00047635"/>
    </source>
</evidence>
<keyword evidence="2" id="KW-0479">Metal-binding</keyword>
<evidence type="ECO:0000256" key="3">
    <source>
        <dbReference type="ARBA" id="ARBA00022801"/>
    </source>
</evidence>
<sequence>MATPVERTPVERTPADLQGTCDTRTEQSSQLDTMWEVECISLATGSKCLPQGKQSPRGDILNDCHAEVLARRGFNRWCLEEMRKSIEDPHNLRNKFKYSGDRGHDPQQQDRPLFEMVSPSSQFHLYVSQAPCGDATTASLAQVQSEESWNAFMSGQRTRSIATVQEATPDIKDLPETPVTGSKRARGGLDEMLNAASRSAKLQKQDTGSKPNIHKNQSHSNHILGFRRGRIDYDSVGVLRTKPGRIDSEPTLSMSCSDKIARWNILGLNSALVMPFLEKPIYLESIVTRELFDADALDRALFGRIQDCLCTDQAASGSTNSPHRISVHKSEIAFSFSKEIVSERGEQEGITSLPVASASSLSWIASEPQMTEVLVNGCKAGASAKKQIQPKARSRLCKINMFESSIALWKLISPKPPLVKSMTTTDLANL</sequence>
<evidence type="ECO:0000256" key="6">
    <source>
        <dbReference type="ARBA" id="ARBA00037784"/>
    </source>
</evidence>
<accession>A0AAD4DDS8</accession>
<dbReference type="SMART" id="SM00552">
    <property type="entry name" value="ADEAMc"/>
    <property type="match status" value="1"/>
</dbReference>
<reference evidence="13" key="1">
    <citation type="journal article" date="2020" name="Fungal Divers.">
        <title>Resolving the Mortierellaceae phylogeny through synthesis of multi-gene phylogenetics and phylogenomics.</title>
        <authorList>
            <person name="Vandepol N."/>
            <person name="Liber J."/>
            <person name="Desiro A."/>
            <person name="Na H."/>
            <person name="Kennedy M."/>
            <person name="Barry K."/>
            <person name="Grigoriev I.V."/>
            <person name="Miller A.N."/>
            <person name="O'Donnell K."/>
            <person name="Stajich J.E."/>
            <person name="Bonito G."/>
        </authorList>
    </citation>
    <scope>NUCLEOTIDE SEQUENCE</scope>
    <source>
        <strain evidence="13">NRRL 28262</strain>
    </source>
</reference>
<feature type="domain" description="A to I editase" evidence="12">
    <location>
        <begin position="41"/>
        <end position="402"/>
    </location>
</feature>
<dbReference type="Pfam" id="PF02137">
    <property type="entry name" value="A_deamin"/>
    <property type="match status" value="1"/>
</dbReference>
<comment type="cofactor">
    <cofactor evidence="5">
        <name>1D-myo-inositol hexakisphosphate</name>
        <dbReference type="ChEBI" id="CHEBI:58130"/>
    </cofactor>
</comment>
<dbReference type="PANTHER" id="PTHR46516:SF1">
    <property type="entry name" value="TRNA-SPECIFIC ADENOSINE DEAMINASE 1"/>
    <property type="match status" value="1"/>
</dbReference>
<protein>
    <recommendedName>
        <fullName evidence="9">tRNA-specific adenosine deaminase 1</fullName>
        <ecNumber evidence="8">3.5.4.34</ecNumber>
    </recommendedName>
    <alternativeName>
        <fullName evidence="10">tRNA-specific adenosine-37 deaminase</fullName>
    </alternativeName>
</protein>
<evidence type="ECO:0000259" key="12">
    <source>
        <dbReference type="PROSITE" id="PS50141"/>
    </source>
</evidence>
<dbReference type="Proteomes" id="UP001194580">
    <property type="component" value="Unassembled WGS sequence"/>
</dbReference>
<gene>
    <name evidence="13" type="primary">ADAT1</name>
    <name evidence="13" type="ORF">BGZ95_009209</name>
</gene>
<evidence type="ECO:0000256" key="7">
    <source>
        <dbReference type="ARBA" id="ARBA00038326"/>
    </source>
</evidence>
<dbReference type="GO" id="GO:0003723">
    <property type="term" value="F:RNA binding"/>
    <property type="evidence" value="ECO:0007669"/>
    <property type="project" value="InterPro"/>
</dbReference>
<comment type="caution">
    <text evidence="13">The sequence shown here is derived from an EMBL/GenBank/DDBJ whole genome shotgun (WGS) entry which is preliminary data.</text>
</comment>
<keyword evidence="3" id="KW-0378">Hydrolase</keyword>
<proteinExistence type="inferred from homology"/>
<evidence type="ECO:0000313" key="14">
    <source>
        <dbReference type="Proteomes" id="UP001194580"/>
    </source>
</evidence>
<dbReference type="PROSITE" id="PS50141">
    <property type="entry name" value="A_DEAMIN_EDITASE"/>
    <property type="match status" value="1"/>
</dbReference>
<dbReference type="GO" id="GO:0046872">
    <property type="term" value="F:metal ion binding"/>
    <property type="evidence" value="ECO:0007669"/>
    <property type="project" value="UniProtKB-KW"/>
</dbReference>
<evidence type="ECO:0000256" key="8">
    <source>
        <dbReference type="ARBA" id="ARBA00038940"/>
    </source>
</evidence>
<evidence type="ECO:0000256" key="4">
    <source>
        <dbReference type="ARBA" id="ARBA00022833"/>
    </source>
</evidence>
<evidence type="ECO:0000256" key="1">
    <source>
        <dbReference type="ARBA" id="ARBA00022694"/>
    </source>
</evidence>
<keyword evidence="14" id="KW-1185">Reference proteome</keyword>
<dbReference type="AlphaFoldDB" id="A0AAD4DDS8"/>
<dbReference type="PANTHER" id="PTHR46516">
    <property type="entry name" value="TRNA-SPECIFIC ADENOSINE DEAMINASE 1"/>
    <property type="match status" value="1"/>
</dbReference>
<name>A0AAD4DDS8_9FUNG</name>
<comment type="similarity">
    <text evidence="7">Belongs to the ADAT1 family.</text>
</comment>
<comment type="catalytic activity">
    <reaction evidence="11">
        <text>adenosine(37) in tRNA(Ala) + H2O + H(+) = inosine(37) in tRNA(Ala) + NH4(+)</text>
        <dbReference type="Rhea" id="RHEA:50968"/>
        <dbReference type="Rhea" id="RHEA-COMP:12855"/>
        <dbReference type="Rhea" id="RHEA-COMP:12856"/>
        <dbReference type="ChEBI" id="CHEBI:15377"/>
        <dbReference type="ChEBI" id="CHEBI:15378"/>
        <dbReference type="ChEBI" id="CHEBI:28938"/>
        <dbReference type="ChEBI" id="CHEBI:74411"/>
        <dbReference type="ChEBI" id="CHEBI:82852"/>
        <dbReference type="EC" id="3.5.4.34"/>
    </reaction>
</comment>
<dbReference type="EMBL" id="JAAAIL010000528">
    <property type="protein sequence ID" value="KAG0275075.1"/>
    <property type="molecule type" value="Genomic_DNA"/>
</dbReference>
<organism evidence="13 14">
    <name type="scientific">Linnemannia exigua</name>
    <dbReference type="NCBI Taxonomy" id="604196"/>
    <lineage>
        <taxon>Eukaryota</taxon>
        <taxon>Fungi</taxon>
        <taxon>Fungi incertae sedis</taxon>
        <taxon>Mucoromycota</taxon>
        <taxon>Mortierellomycotina</taxon>
        <taxon>Mortierellomycetes</taxon>
        <taxon>Mortierellales</taxon>
        <taxon>Mortierellaceae</taxon>
        <taxon>Linnemannia</taxon>
    </lineage>
</organism>
<keyword evidence="4" id="KW-0862">Zinc</keyword>
<keyword evidence="1" id="KW-0819">tRNA processing</keyword>
<dbReference type="GO" id="GO:0043829">
    <property type="term" value="F:tRNA-specific adenosine-37 deaminase activity"/>
    <property type="evidence" value="ECO:0007669"/>
    <property type="project" value="UniProtKB-EC"/>
</dbReference>
<evidence type="ECO:0000256" key="9">
    <source>
        <dbReference type="ARBA" id="ARBA00040502"/>
    </source>
</evidence>
<dbReference type="InterPro" id="IPR002466">
    <property type="entry name" value="A_deamin"/>
</dbReference>
<dbReference type="EC" id="3.5.4.34" evidence="8"/>
<evidence type="ECO:0000256" key="2">
    <source>
        <dbReference type="ARBA" id="ARBA00022723"/>
    </source>
</evidence>
<evidence type="ECO:0000313" key="13">
    <source>
        <dbReference type="EMBL" id="KAG0275075.1"/>
    </source>
</evidence>
<evidence type="ECO:0000256" key="5">
    <source>
        <dbReference type="ARBA" id="ARBA00037026"/>
    </source>
</evidence>
<dbReference type="GO" id="GO:0008033">
    <property type="term" value="P:tRNA processing"/>
    <property type="evidence" value="ECO:0007669"/>
    <property type="project" value="UniProtKB-KW"/>
</dbReference>
<comment type="function">
    <text evidence="6">Specifically deaminates adenosine-37 to inosine in tRNA-Ala.</text>
</comment>
<evidence type="ECO:0000256" key="10">
    <source>
        <dbReference type="ARBA" id="ARBA00041760"/>
    </source>
</evidence>